<accession>A0AAD5X4N3</accession>
<evidence type="ECO:0000256" key="1">
    <source>
        <dbReference type="ARBA" id="ARBA00004123"/>
    </source>
</evidence>
<feature type="compositionally biased region" description="Basic and acidic residues" evidence="9">
    <location>
        <begin position="1"/>
        <end position="22"/>
    </location>
</feature>
<evidence type="ECO:0000259" key="10">
    <source>
        <dbReference type="PROSITE" id="PS50199"/>
    </source>
</evidence>
<dbReference type="EMBL" id="JADGJD010000370">
    <property type="protein sequence ID" value="KAJ3051660.1"/>
    <property type="molecule type" value="Genomic_DNA"/>
</dbReference>
<feature type="compositionally biased region" description="Basic and acidic residues" evidence="9">
    <location>
        <begin position="118"/>
        <end position="136"/>
    </location>
</feature>
<dbReference type="InterPro" id="IPR001876">
    <property type="entry name" value="Znf_RanBP2"/>
</dbReference>
<dbReference type="PANTHER" id="PTHR12999:SF17">
    <property type="entry name" value="ZINC FINGER RAN-BINDING DOMAIN-CONTAINING PROTEIN 2"/>
    <property type="match status" value="1"/>
</dbReference>
<dbReference type="GO" id="GO:0008270">
    <property type="term" value="F:zinc ion binding"/>
    <property type="evidence" value="ECO:0007669"/>
    <property type="project" value="UniProtKB-KW"/>
</dbReference>
<evidence type="ECO:0000256" key="8">
    <source>
        <dbReference type="PROSITE-ProRule" id="PRU00322"/>
    </source>
</evidence>
<dbReference type="Gene3D" id="4.10.1060.10">
    <property type="entry name" value="Zinc finger, RanBP2-type"/>
    <property type="match status" value="1"/>
</dbReference>
<proteinExistence type="predicted"/>
<feature type="region of interest" description="Disordered" evidence="9">
    <location>
        <begin position="1"/>
        <end position="26"/>
    </location>
</feature>
<comment type="subcellular location">
    <subcellularLocation>
        <location evidence="1">Nucleus</location>
    </subcellularLocation>
</comment>
<keyword evidence="4 8" id="KW-0863">Zinc-finger</keyword>
<dbReference type="GO" id="GO:0005634">
    <property type="term" value="C:nucleus"/>
    <property type="evidence" value="ECO:0007669"/>
    <property type="project" value="UniProtKB-SubCell"/>
</dbReference>
<evidence type="ECO:0000256" key="9">
    <source>
        <dbReference type="SAM" id="MobiDB-lite"/>
    </source>
</evidence>
<dbReference type="InterPro" id="IPR036443">
    <property type="entry name" value="Znf_RanBP2_sf"/>
</dbReference>
<gene>
    <name evidence="11" type="primary">ZRANB2</name>
    <name evidence="11" type="ORF">HK097_007337</name>
</gene>
<comment type="caution">
    <text evidence="11">The sequence shown here is derived from an EMBL/GenBank/DDBJ whole genome shotgun (WGS) entry which is preliminary data.</text>
</comment>
<feature type="domain" description="RanBP2-type" evidence="10">
    <location>
        <begin position="23"/>
        <end position="58"/>
    </location>
</feature>
<dbReference type="SUPFAM" id="SSF90209">
    <property type="entry name" value="Ran binding protein zinc finger-like"/>
    <property type="match status" value="1"/>
</dbReference>
<keyword evidence="2" id="KW-0479">Metal-binding</keyword>
<name>A0AAD5X4N3_9FUNG</name>
<keyword evidence="5" id="KW-0862">Zinc</keyword>
<dbReference type="FunFam" id="4.10.1060.10:FF:000004">
    <property type="entry name" value="Zinc finger Ran-binding domain-containing protein 2"/>
    <property type="match status" value="1"/>
</dbReference>
<evidence type="ECO:0000256" key="3">
    <source>
        <dbReference type="ARBA" id="ARBA00022737"/>
    </source>
</evidence>
<evidence type="ECO:0000256" key="4">
    <source>
        <dbReference type="ARBA" id="ARBA00022771"/>
    </source>
</evidence>
<evidence type="ECO:0000313" key="11">
    <source>
        <dbReference type="EMBL" id="KAJ3051660.1"/>
    </source>
</evidence>
<feature type="region of interest" description="Disordered" evidence="9">
    <location>
        <begin position="49"/>
        <end position="150"/>
    </location>
</feature>
<dbReference type="Proteomes" id="UP001212841">
    <property type="component" value="Unassembled WGS sequence"/>
</dbReference>
<dbReference type="SMART" id="SM00547">
    <property type="entry name" value="ZnF_RBZ"/>
    <property type="match status" value="1"/>
</dbReference>
<keyword evidence="12" id="KW-1185">Reference proteome</keyword>
<evidence type="ECO:0000256" key="7">
    <source>
        <dbReference type="ARBA" id="ARBA00023242"/>
    </source>
</evidence>
<evidence type="ECO:0000256" key="5">
    <source>
        <dbReference type="ARBA" id="ARBA00022833"/>
    </source>
</evidence>
<reference evidence="11" key="1">
    <citation type="submission" date="2020-05" db="EMBL/GenBank/DDBJ databases">
        <title>Phylogenomic resolution of chytrid fungi.</title>
        <authorList>
            <person name="Stajich J.E."/>
            <person name="Amses K."/>
            <person name="Simmons R."/>
            <person name="Seto K."/>
            <person name="Myers J."/>
            <person name="Bonds A."/>
            <person name="Quandt C.A."/>
            <person name="Barry K."/>
            <person name="Liu P."/>
            <person name="Grigoriev I."/>
            <person name="Longcore J.E."/>
            <person name="James T.Y."/>
        </authorList>
    </citation>
    <scope>NUCLEOTIDE SEQUENCE</scope>
    <source>
        <strain evidence="11">JEL0318</strain>
    </source>
</reference>
<feature type="compositionally biased region" description="Acidic residues" evidence="9">
    <location>
        <begin position="137"/>
        <end position="148"/>
    </location>
</feature>
<dbReference type="AlphaFoldDB" id="A0AAD5X4N3"/>
<protein>
    <submittedName>
        <fullName evidence="11">Zinc finger Ran-binding domain-containing protein 2</fullName>
    </submittedName>
</protein>
<evidence type="ECO:0000256" key="6">
    <source>
        <dbReference type="ARBA" id="ARBA00022884"/>
    </source>
</evidence>
<keyword evidence="6" id="KW-0694">RNA-binding</keyword>
<sequence length="303" mass="33050">MRGSRSREELDGELEIGKEGAKKSGGLFSEKDWKCKFCSNINWARRMSCNQCQSPKPGSGADANREGFGGGFMDREPAVEYRNTRYDSDNEYDDFGRKKKRKKSGSEAPDSQADPGEDERRQHDGKEGHEEEKNGADEGEEDDDDEADDGRWDAWADVLGEDKEGEEGKQGKQKEGKHEIAIIPPTETETITMADGKMTIEAVAEEVASIETVEGTIGTIGMVIGAATEIEIDLGVIIMTGRGDRVHDHGIEMVVGIDMGMAQLGGVGVDRLSEANTVIALGIGEDDTMQITNAHDVPLHCVW</sequence>
<feature type="compositionally biased region" description="Basic and acidic residues" evidence="9">
    <location>
        <begin position="73"/>
        <end position="88"/>
    </location>
</feature>
<dbReference type="Pfam" id="PF00641">
    <property type="entry name" value="Zn_ribbon_RanBP"/>
    <property type="match status" value="1"/>
</dbReference>
<evidence type="ECO:0000256" key="2">
    <source>
        <dbReference type="ARBA" id="ARBA00022723"/>
    </source>
</evidence>
<evidence type="ECO:0000313" key="12">
    <source>
        <dbReference type="Proteomes" id="UP001212841"/>
    </source>
</evidence>
<dbReference type="PROSITE" id="PS01358">
    <property type="entry name" value="ZF_RANBP2_1"/>
    <property type="match status" value="1"/>
</dbReference>
<dbReference type="PROSITE" id="PS50199">
    <property type="entry name" value="ZF_RANBP2_2"/>
    <property type="match status" value="1"/>
</dbReference>
<dbReference type="GO" id="GO:0003723">
    <property type="term" value="F:RNA binding"/>
    <property type="evidence" value="ECO:0007669"/>
    <property type="project" value="UniProtKB-KW"/>
</dbReference>
<keyword evidence="3" id="KW-0677">Repeat</keyword>
<keyword evidence="7" id="KW-0539">Nucleus</keyword>
<organism evidence="11 12">
    <name type="scientific">Rhizophlyctis rosea</name>
    <dbReference type="NCBI Taxonomy" id="64517"/>
    <lineage>
        <taxon>Eukaryota</taxon>
        <taxon>Fungi</taxon>
        <taxon>Fungi incertae sedis</taxon>
        <taxon>Chytridiomycota</taxon>
        <taxon>Chytridiomycota incertae sedis</taxon>
        <taxon>Chytridiomycetes</taxon>
        <taxon>Rhizophlyctidales</taxon>
        <taxon>Rhizophlyctidaceae</taxon>
        <taxon>Rhizophlyctis</taxon>
    </lineage>
</organism>
<dbReference type="PANTHER" id="PTHR12999">
    <property type="entry name" value="ZINC FINGER RAN-BINDING DOMAIN-CONTAINING PROTEIN 2 ZRANB2-RELATED"/>
    <property type="match status" value="1"/>
</dbReference>